<gene>
    <name evidence="2" type="ORF">RFI_13592</name>
</gene>
<dbReference type="AlphaFoldDB" id="X6NCG2"/>
<proteinExistence type="predicted"/>
<comment type="caution">
    <text evidence="2">The sequence shown here is derived from an EMBL/GenBank/DDBJ whole genome shotgun (WGS) entry which is preliminary data.</text>
</comment>
<name>X6NCG2_RETFI</name>
<dbReference type="Proteomes" id="UP000023152">
    <property type="component" value="Unassembled WGS sequence"/>
</dbReference>
<feature type="transmembrane region" description="Helical" evidence="1">
    <location>
        <begin position="87"/>
        <end position="108"/>
    </location>
</feature>
<keyword evidence="1" id="KW-1133">Transmembrane helix</keyword>
<evidence type="ECO:0000313" key="2">
    <source>
        <dbReference type="EMBL" id="ETO23588.1"/>
    </source>
</evidence>
<keyword evidence="1" id="KW-0472">Membrane</keyword>
<sequence>MKYPDDKKQEVESIELDINIQWNKAYKEAYSMFYYLIWNGQEDIVIFFQDISFTEMINSNKYLKEKKEFPQYNIYLFRSSRITFDNIIIDGCVYVANCAIDAIGYFHIINTLCMTHNLIFVNFLTLYCNYLKKMKQENLTFKLVDMKDNIIDFDEAVKQAFVSNETSYKILWRPIINENHKIIAIGEYIDNTK</sequence>
<keyword evidence="1" id="KW-0812">Transmembrane</keyword>
<feature type="transmembrane region" description="Helical" evidence="1">
    <location>
        <begin position="114"/>
        <end position="131"/>
    </location>
</feature>
<reference evidence="2 3" key="1">
    <citation type="journal article" date="2013" name="Curr. Biol.">
        <title>The Genome of the Foraminiferan Reticulomyxa filosa.</title>
        <authorList>
            <person name="Glockner G."/>
            <person name="Hulsmann N."/>
            <person name="Schleicher M."/>
            <person name="Noegel A.A."/>
            <person name="Eichinger L."/>
            <person name="Gallinger C."/>
            <person name="Pawlowski J."/>
            <person name="Sierra R."/>
            <person name="Euteneuer U."/>
            <person name="Pillet L."/>
            <person name="Moustafa A."/>
            <person name="Platzer M."/>
            <person name="Groth M."/>
            <person name="Szafranski K."/>
            <person name="Schliwa M."/>
        </authorList>
    </citation>
    <scope>NUCLEOTIDE SEQUENCE [LARGE SCALE GENOMIC DNA]</scope>
</reference>
<accession>X6NCG2</accession>
<evidence type="ECO:0000256" key="1">
    <source>
        <dbReference type="SAM" id="Phobius"/>
    </source>
</evidence>
<organism evidence="2 3">
    <name type="scientific">Reticulomyxa filosa</name>
    <dbReference type="NCBI Taxonomy" id="46433"/>
    <lineage>
        <taxon>Eukaryota</taxon>
        <taxon>Sar</taxon>
        <taxon>Rhizaria</taxon>
        <taxon>Retaria</taxon>
        <taxon>Foraminifera</taxon>
        <taxon>Monothalamids</taxon>
        <taxon>Reticulomyxidae</taxon>
        <taxon>Reticulomyxa</taxon>
    </lineage>
</organism>
<keyword evidence="3" id="KW-1185">Reference proteome</keyword>
<evidence type="ECO:0000313" key="3">
    <source>
        <dbReference type="Proteomes" id="UP000023152"/>
    </source>
</evidence>
<dbReference type="EMBL" id="ASPP01009835">
    <property type="protein sequence ID" value="ETO23588.1"/>
    <property type="molecule type" value="Genomic_DNA"/>
</dbReference>
<protein>
    <submittedName>
        <fullName evidence="2">Uncharacterized protein</fullName>
    </submittedName>
</protein>